<dbReference type="InterPro" id="IPR000792">
    <property type="entry name" value="Tscrpt_reg_LuxR_C"/>
</dbReference>
<dbReference type="Pfam" id="PF00196">
    <property type="entry name" value="GerE"/>
    <property type="match status" value="1"/>
</dbReference>
<dbReference type="InterPro" id="IPR000542">
    <property type="entry name" value="Carn_acyl_trans"/>
</dbReference>
<keyword evidence="4" id="KW-1185">Reference proteome</keyword>
<dbReference type="PROSITE" id="PS50043">
    <property type="entry name" value="HTH_LUXR_2"/>
    <property type="match status" value="1"/>
</dbReference>
<dbReference type="InterPro" id="IPR039420">
    <property type="entry name" value="WalR-like"/>
</dbReference>
<dbReference type="PANTHER" id="PTHR43214:SF42">
    <property type="entry name" value="TRANSCRIPTIONAL REGULATORY PROTEIN DESR"/>
    <property type="match status" value="1"/>
</dbReference>
<dbReference type="GO" id="GO:0016746">
    <property type="term" value="F:acyltransferase activity"/>
    <property type="evidence" value="ECO:0007669"/>
    <property type="project" value="InterPro"/>
</dbReference>
<accession>A0A3N1D622</accession>
<evidence type="ECO:0000256" key="1">
    <source>
        <dbReference type="ARBA" id="ARBA00023125"/>
    </source>
</evidence>
<name>A0A3N1D622_9ACTN</name>
<dbReference type="GO" id="GO:0003677">
    <property type="term" value="F:DNA binding"/>
    <property type="evidence" value="ECO:0007669"/>
    <property type="project" value="UniProtKB-KW"/>
</dbReference>
<dbReference type="PRINTS" id="PR00038">
    <property type="entry name" value="HTHLUXR"/>
</dbReference>
<keyword evidence="1" id="KW-0238">DNA-binding</keyword>
<dbReference type="InterPro" id="IPR036388">
    <property type="entry name" value="WH-like_DNA-bd_sf"/>
</dbReference>
<evidence type="ECO:0000313" key="4">
    <source>
        <dbReference type="Proteomes" id="UP000272400"/>
    </source>
</evidence>
<evidence type="ECO:0000313" key="3">
    <source>
        <dbReference type="EMBL" id="ROO88987.1"/>
    </source>
</evidence>
<dbReference type="EMBL" id="RJKE01000001">
    <property type="protein sequence ID" value="ROO88987.1"/>
    <property type="molecule type" value="Genomic_DNA"/>
</dbReference>
<proteinExistence type="predicted"/>
<dbReference type="GO" id="GO:0006355">
    <property type="term" value="P:regulation of DNA-templated transcription"/>
    <property type="evidence" value="ECO:0007669"/>
    <property type="project" value="InterPro"/>
</dbReference>
<dbReference type="PROSITE" id="PS00622">
    <property type="entry name" value="HTH_LUXR_1"/>
    <property type="match status" value="1"/>
</dbReference>
<dbReference type="PANTHER" id="PTHR43214">
    <property type="entry name" value="TWO-COMPONENT RESPONSE REGULATOR"/>
    <property type="match status" value="1"/>
</dbReference>
<dbReference type="Gene3D" id="1.10.10.10">
    <property type="entry name" value="Winged helix-like DNA-binding domain superfamily/Winged helix DNA-binding domain"/>
    <property type="match status" value="1"/>
</dbReference>
<dbReference type="PROSITE" id="PS00439">
    <property type="entry name" value="ACYLTRANSF_C_1"/>
    <property type="match status" value="1"/>
</dbReference>
<dbReference type="OrthoDB" id="483at2"/>
<gene>
    <name evidence="3" type="ORF">EDD29_6674</name>
</gene>
<dbReference type="Proteomes" id="UP000272400">
    <property type="component" value="Unassembled WGS sequence"/>
</dbReference>
<feature type="domain" description="HTH luxR-type" evidence="2">
    <location>
        <begin position="788"/>
        <end position="849"/>
    </location>
</feature>
<dbReference type="RefSeq" id="WP_123668153.1">
    <property type="nucleotide sequence ID" value="NZ_RJKE01000001.1"/>
</dbReference>
<dbReference type="SUPFAM" id="SSF46894">
    <property type="entry name" value="C-terminal effector domain of the bipartite response regulators"/>
    <property type="match status" value="1"/>
</dbReference>
<comment type="caution">
    <text evidence="3">The sequence shown here is derived from an EMBL/GenBank/DDBJ whole genome shotgun (WGS) entry which is preliminary data.</text>
</comment>
<sequence length="849" mass="90357">MGVHGRDRELDLLDRLVVEARAGRGGALAVRSGPGLGRSTLLRWAARRASPDFRVLSVPGVRVEADLPGAALGRILPGGSEDPLEVHRRLVELAADRPLLCVADDAHWMDAPSLAALAFTARRAETLPILMLFGASDGRVRGAGRDRLAAIPDLPLPPLDDTASRLVLRECVEGIPAEVESVLVELAGGNPRALRELGRALTPGQISGIEPPPATLPSGSELRATFRRRYDRLPEDARSLLAFAVVEERLDIVTLGRAAASAGLDLAALEPARSAGLLTVDRDHVSVPSALMRSVLEADSPLAALHTAHRLLAQVMDRPGQRARRIMHRTAVARRPSDLAELRAVAAGAEPAEAAGIWARAAELSGDPADLLGAAAAHWRAGAPARAKVLVRRALADPAVPPGEAEMLLGEIELFDGMPEKSRTLYATAADLLPEAERLDALARAGEAAYLAGDIMSYLDLAERAARTPGSDLLTLHFQGIAAAFVGEDFSHALRRVLTLPESCLDHLWASTAASLLGDDLAAHELAGGAVRAAHGGNTALKPCALHLLAQAELWRGRFCEAVEASREGLALAEATGQGNVAVDHRALLALVAALRGDRAESRRQAGMAAATAQGRGLSRPEAFLSWAEAALDLLADRPAEAAARLRIITVHPVVRVMSTPLYVEAEVHSGGREAAARSLAVFDGWAKATANPARLALSRRCHALLSEGPVAEEHFSAALALHRLGGSPFELARTELLFGSWLRRSRRPSDARAHLRHALHLFRHYEAEAWAGRARAELRAAGETAAGGEPAAELTAQQEQIARLAAEGATNREIAARLVLSPRTVEHHLRNVFTRLGVRSRVELAKFF</sequence>
<reference evidence="3 4" key="1">
    <citation type="submission" date="2018-11" db="EMBL/GenBank/DDBJ databases">
        <title>Sequencing the genomes of 1000 actinobacteria strains.</title>
        <authorList>
            <person name="Klenk H.-P."/>
        </authorList>
    </citation>
    <scope>NUCLEOTIDE SEQUENCE [LARGE SCALE GENOMIC DNA]</scope>
    <source>
        <strain evidence="3 4">DSM 44254</strain>
    </source>
</reference>
<organism evidence="3 4">
    <name type="scientific">Actinocorallia herbida</name>
    <dbReference type="NCBI Taxonomy" id="58109"/>
    <lineage>
        <taxon>Bacteria</taxon>
        <taxon>Bacillati</taxon>
        <taxon>Actinomycetota</taxon>
        <taxon>Actinomycetes</taxon>
        <taxon>Streptosporangiales</taxon>
        <taxon>Thermomonosporaceae</taxon>
        <taxon>Actinocorallia</taxon>
    </lineage>
</organism>
<dbReference type="SMART" id="SM00421">
    <property type="entry name" value="HTH_LUXR"/>
    <property type="match status" value="1"/>
</dbReference>
<protein>
    <submittedName>
        <fullName evidence="3">Regulatory LuxR family protein</fullName>
    </submittedName>
</protein>
<dbReference type="SUPFAM" id="SSF52540">
    <property type="entry name" value="P-loop containing nucleoside triphosphate hydrolases"/>
    <property type="match status" value="1"/>
</dbReference>
<evidence type="ECO:0000259" key="2">
    <source>
        <dbReference type="PROSITE" id="PS50043"/>
    </source>
</evidence>
<dbReference type="InterPro" id="IPR027417">
    <property type="entry name" value="P-loop_NTPase"/>
</dbReference>
<dbReference type="AlphaFoldDB" id="A0A3N1D622"/>
<dbReference type="InterPro" id="IPR016032">
    <property type="entry name" value="Sig_transdc_resp-reg_C-effctor"/>
</dbReference>
<dbReference type="CDD" id="cd06170">
    <property type="entry name" value="LuxR_C_like"/>
    <property type="match status" value="1"/>
</dbReference>